<dbReference type="CDD" id="cd03680">
    <property type="entry name" value="MM_CoA_mutase_ICM_like"/>
    <property type="match status" value="1"/>
</dbReference>
<dbReference type="EMBL" id="JAFLCK010000005">
    <property type="protein sequence ID" value="MBN8659692.1"/>
    <property type="molecule type" value="Genomic_DNA"/>
</dbReference>
<keyword evidence="1" id="KW-0413">Isomerase</keyword>
<comment type="caution">
    <text evidence="5">The sequence shown here is derived from an EMBL/GenBank/DDBJ whole genome shotgun (WGS) entry which is preliminary data.</text>
</comment>
<evidence type="ECO:0000313" key="6">
    <source>
        <dbReference type="Proteomes" id="UP000664277"/>
    </source>
</evidence>
<reference evidence="5" key="1">
    <citation type="submission" date="2021-02" db="EMBL/GenBank/DDBJ databases">
        <title>Genome-Resolved Metagenomics of a Microbial Community Performing Photosynthetic Biological Nutrient Removal.</title>
        <authorList>
            <person name="Mcdaniel E.A."/>
        </authorList>
    </citation>
    <scope>NUCLEOTIDE SEQUENCE</scope>
    <source>
        <strain evidence="5">UWPOB_OBS1</strain>
    </source>
</reference>
<dbReference type="InterPro" id="IPR006099">
    <property type="entry name" value="MeMalonylCoA_mutase_a/b_cat"/>
</dbReference>
<dbReference type="InterPro" id="IPR016176">
    <property type="entry name" value="Cbl-dep_enz_cat"/>
</dbReference>
<dbReference type="AlphaFoldDB" id="A0A8J7P9D3"/>
<feature type="compositionally biased region" description="Basic and acidic residues" evidence="3">
    <location>
        <begin position="40"/>
        <end position="59"/>
    </location>
</feature>
<gene>
    <name evidence="5" type="ORF">J0M35_04975</name>
</gene>
<feature type="coiled-coil region" evidence="2">
    <location>
        <begin position="514"/>
        <end position="548"/>
    </location>
</feature>
<evidence type="ECO:0000256" key="1">
    <source>
        <dbReference type="ARBA" id="ARBA00023235"/>
    </source>
</evidence>
<dbReference type="PANTHER" id="PTHR48101:SF1">
    <property type="entry name" value="METHYLMALONYL-COA MUTASE, LARGE SUBUNIT"/>
    <property type="match status" value="1"/>
</dbReference>
<evidence type="ECO:0000259" key="4">
    <source>
        <dbReference type="Pfam" id="PF01642"/>
    </source>
</evidence>
<dbReference type="GO" id="GO:0031419">
    <property type="term" value="F:cobalamin binding"/>
    <property type="evidence" value="ECO:0007669"/>
    <property type="project" value="InterPro"/>
</dbReference>
<keyword evidence="2" id="KW-0175">Coiled coil</keyword>
<evidence type="ECO:0000313" key="5">
    <source>
        <dbReference type="EMBL" id="MBN8659692.1"/>
    </source>
</evidence>
<feature type="domain" description="Methylmalonyl-CoA mutase alpha/beta chain catalytic" evidence="4">
    <location>
        <begin position="60"/>
        <end position="574"/>
    </location>
</feature>
<organism evidence="5 6">
    <name type="scientific">Candidatus Obscuribacter phosphatis</name>
    <dbReference type="NCBI Taxonomy" id="1906157"/>
    <lineage>
        <taxon>Bacteria</taxon>
        <taxon>Bacillati</taxon>
        <taxon>Candidatus Melainabacteria</taxon>
        <taxon>Candidatus Obscuribacterales</taxon>
        <taxon>Candidatus Obscuribacteraceae</taxon>
        <taxon>Candidatus Obscuribacter</taxon>
    </lineage>
</organism>
<proteinExistence type="predicted"/>
<dbReference type="GO" id="GO:0004494">
    <property type="term" value="F:methylmalonyl-CoA mutase activity"/>
    <property type="evidence" value="ECO:0007669"/>
    <property type="project" value="InterPro"/>
</dbReference>
<dbReference type="InterPro" id="IPR006098">
    <property type="entry name" value="MMCoA_mutase_a_cat"/>
</dbReference>
<accession>A0A8J7P9D3</accession>
<dbReference type="NCBIfam" id="TIGR00641">
    <property type="entry name" value="acid_CoA_mut_N"/>
    <property type="match status" value="1"/>
</dbReference>
<feature type="region of interest" description="Disordered" evidence="3">
    <location>
        <begin position="1"/>
        <end position="59"/>
    </location>
</feature>
<evidence type="ECO:0000256" key="3">
    <source>
        <dbReference type="SAM" id="MobiDB-lite"/>
    </source>
</evidence>
<protein>
    <submittedName>
        <fullName evidence="5">Methylmalonyl-CoA mutase family protein</fullName>
    </submittedName>
</protein>
<sequence length="582" mass="64964">MVKELTKRDASSSSNSSNSPNSSNQAEESTAAATNAEPTTKPEAKPKSEAKPKKEREYETLSGIPLKSVYGPEDLKDWKYDEALADPGIFPYTRGIHADMYRGKVWTMRQFAGFGGPEETNQRFKYLLAQGQTGLSTAFDLPTLMGYDSDHPKACGEVGVCGVAIDTLEDMEILYKDLPLDKVSTSMTINGPAVIIYAMFLANARKRGFDWKNLNGTLQNDIFKEYIAQKTYLIPPRPALKLIQDMMVFCTRNVPKWNTISVSGYHIREAGATAVQELAFTLADGFAYVDAGIEAGLEVDEFVPRLSFFFNAHIDFFEEIAKYRAARRIWAKRMRDHYKAKDERSLKLRFHTQTAGCSLTAPQPENNIIRTAIEALAGVLGGTQSLHTNSMDEVLGLPTEKAAHIALRTQQIIAYETGVGNVVDPLAGSYYVEWLTDELERGANAYFKQIEEIGGVIPGIEKGFFMKEIADSAYRFEQKLQSQDRVFVGLNGFREEAPGSKIEILKIGSQYEERQKARIQAVKERRNAEQVNNTLNALKDALRKNENAFPLLLECVEAYATVGEICDAMREVHGAYRETAVL</sequence>
<dbReference type="Proteomes" id="UP000664277">
    <property type="component" value="Unassembled WGS sequence"/>
</dbReference>
<feature type="compositionally biased region" description="Basic and acidic residues" evidence="3">
    <location>
        <begin position="1"/>
        <end position="10"/>
    </location>
</feature>
<dbReference type="PANTHER" id="PTHR48101">
    <property type="entry name" value="METHYLMALONYL-COA MUTASE, MITOCHONDRIAL-RELATED"/>
    <property type="match status" value="1"/>
</dbReference>
<dbReference type="Pfam" id="PF01642">
    <property type="entry name" value="MM_CoA_mutase"/>
    <property type="match status" value="1"/>
</dbReference>
<dbReference type="SUPFAM" id="SSF51703">
    <property type="entry name" value="Cobalamin (vitamin B12)-dependent enzymes"/>
    <property type="match status" value="1"/>
</dbReference>
<evidence type="ECO:0000256" key="2">
    <source>
        <dbReference type="SAM" id="Coils"/>
    </source>
</evidence>
<name>A0A8J7P9D3_9BACT</name>
<feature type="compositionally biased region" description="Low complexity" evidence="3">
    <location>
        <begin position="11"/>
        <end position="39"/>
    </location>
</feature>
<dbReference type="Gene3D" id="3.20.20.240">
    <property type="entry name" value="Methylmalonyl-CoA mutase"/>
    <property type="match status" value="1"/>
</dbReference>